<evidence type="ECO:0000313" key="1">
    <source>
        <dbReference type="EMBL" id="MBE1584579.1"/>
    </source>
</evidence>
<dbReference type="Proteomes" id="UP000633509">
    <property type="component" value="Unassembled WGS sequence"/>
</dbReference>
<reference evidence="1 2" key="1">
    <citation type="submission" date="2020-10" db="EMBL/GenBank/DDBJ databases">
        <title>Sequencing the genomes of 1000 actinobacteria strains.</title>
        <authorList>
            <person name="Klenk H.-P."/>
        </authorList>
    </citation>
    <scope>NUCLEOTIDE SEQUENCE [LARGE SCALE GENOMIC DNA]</scope>
    <source>
        <strain evidence="1 2">DSM 43173</strain>
    </source>
</reference>
<accession>A0ABR9LVB0</accession>
<dbReference type="EMBL" id="JADBEK010000001">
    <property type="protein sequence ID" value="MBE1584579.1"/>
    <property type="molecule type" value="Genomic_DNA"/>
</dbReference>
<evidence type="ECO:0000313" key="2">
    <source>
        <dbReference type="Proteomes" id="UP000633509"/>
    </source>
</evidence>
<organism evidence="1 2">
    <name type="scientific">Nonomuraea angiospora</name>
    <dbReference type="NCBI Taxonomy" id="46172"/>
    <lineage>
        <taxon>Bacteria</taxon>
        <taxon>Bacillati</taxon>
        <taxon>Actinomycetota</taxon>
        <taxon>Actinomycetes</taxon>
        <taxon>Streptosporangiales</taxon>
        <taxon>Streptosporangiaceae</taxon>
        <taxon>Nonomuraea</taxon>
    </lineage>
</organism>
<proteinExistence type="predicted"/>
<comment type="caution">
    <text evidence="1">The sequence shown here is derived from an EMBL/GenBank/DDBJ whole genome shotgun (WGS) entry which is preliminary data.</text>
</comment>
<evidence type="ECO:0008006" key="3">
    <source>
        <dbReference type="Google" id="ProtNLM"/>
    </source>
</evidence>
<name>A0ABR9LVB0_9ACTN</name>
<keyword evidence="2" id="KW-1185">Reference proteome</keyword>
<sequence>MTHLLVAGLVFLPLGADDDDGVGVSRNYFDYLISAREKPRRTAVSPVGNTKPKVTCTYQRWWYPNGLQKVGREYADPGRTLSSEPVKGAWYLATCSNGIRRIVWLDNERAPRASAEQLAQRAYKRISITPPQVLTAPPRGRDGLVGLPHWFYLAKGEWRAKSKRLRTGAVWAEATATPQRMAVSTGDGHTLVCHGPGTAYDPGRPAEQQRSTCSYQYGEPASARQVSVSVTWGGTWRGSGGVGGALPPITRSVTFPVRVVEAQTLVTEG</sequence>
<protein>
    <recommendedName>
        <fullName evidence="3">ATP/GTP-binding protein</fullName>
    </recommendedName>
</protein>
<gene>
    <name evidence="1" type="ORF">H4W80_002837</name>
</gene>